<evidence type="ECO:0000256" key="3">
    <source>
        <dbReference type="ARBA" id="ARBA00022475"/>
    </source>
</evidence>
<feature type="compositionally biased region" description="Low complexity" evidence="9">
    <location>
        <begin position="116"/>
        <end position="129"/>
    </location>
</feature>
<dbReference type="FunFam" id="1.10.110.10:FF:000001">
    <property type="entry name" value="Bifunctional inhibitor/lipid-transfer protein/seed storage 2S albumin superfamily protein"/>
    <property type="match status" value="1"/>
</dbReference>
<comment type="subcellular location">
    <subcellularLocation>
        <location evidence="1">Cell membrane</location>
        <topology evidence="1">Lipid-anchor</topology>
        <topology evidence="1">GPI-anchor</topology>
    </subcellularLocation>
</comment>
<dbReference type="Proteomes" id="UP001154282">
    <property type="component" value="Unassembled WGS sequence"/>
</dbReference>
<evidence type="ECO:0000256" key="2">
    <source>
        <dbReference type="ARBA" id="ARBA00009748"/>
    </source>
</evidence>
<evidence type="ECO:0000256" key="10">
    <source>
        <dbReference type="SAM" id="SignalP"/>
    </source>
</evidence>
<dbReference type="Pfam" id="PF14368">
    <property type="entry name" value="LTP_2"/>
    <property type="match status" value="1"/>
</dbReference>
<keyword evidence="7" id="KW-0325">Glycoprotein</keyword>
<keyword evidence="3" id="KW-1003">Cell membrane</keyword>
<dbReference type="GO" id="GO:0098552">
    <property type="term" value="C:side of membrane"/>
    <property type="evidence" value="ECO:0007669"/>
    <property type="project" value="UniProtKB-KW"/>
</dbReference>
<keyword evidence="13" id="KW-1185">Reference proteome</keyword>
<feature type="chain" id="PRO_5043863604" description="Bifunctional inhibitor/plant lipid transfer protein/seed storage helical domain-containing protein" evidence="10">
    <location>
        <begin position="32"/>
        <end position="176"/>
    </location>
</feature>
<keyword evidence="4" id="KW-0472">Membrane</keyword>
<dbReference type="InterPro" id="IPR043325">
    <property type="entry name" value="LTSS"/>
</dbReference>
<dbReference type="InterPro" id="IPR000528">
    <property type="entry name" value="Plant_nsLTP"/>
</dbReference>
<dbReference type="Gene3D" id="1.10.110.10">
    <property type="entry name" value="Plant lipid-transfer and hydrophobic proteins"/>
    <property type="match status" value="1"/>
</dbReference>
<dbReference type="PRINTS" id="PR00382">
    <property type="entry name" value="LIPIDTRNSFER"/>
</dbReference>
<dbReference type="PANTHER" id="PTHR33044">
    <property type="entry name" value="BIFUNCTIONAL INHIBITOR/LIPID-TRANSFER PROTEIN/SEED STORAGE 2S ALBUMIN SUPERFAMILY PROTEIN-RELATED"/>
    <property type="match status" value="1"/>
</dbReference>
<organism evidence="12 13">
    <name type="scientific">Linum tenue</name>
    <dbReference type="NCBI Taxonomy" id="586396"/>
    <lineage>
        <taxon>Eukaryota</taxon>
        <taxon>Viridiplantae</taxon>
        <taxon>Streptophyta</taxon>
        <taxon>Embryophyta</taxon>
        <taxon>Tracheophyta</taxon>
        <taxon>Spermatophyta</taxon>
        <taxon>Magnoliopsida</taxon>
        <taxon>eudicotyledons</taxon>
        <taxon>Gunneridae</taxon>
        <taxon>Pentapetalae</taxon>
        <taxon>rosids</taxon>
        <taxon>fabids</taxon>
        <taxon>Malpighiales</taxon>
        <taxon>Linaceae</taxon>
        <taxon>Linum</taxon>
    </lineage>
</organism>
<evidence type="ECO:0000256" key="9">
    <source>
        <dbReference type="SAM" id="MobiDB-lite"/>
    </source>
</evidence>
<evidence type="ECO:0000313" key="12">
    <source>
        <dbReference type="EMBL" id="CAI0434001.1"/>
    </source>
</evidence>
<feature type="region of interest" description="Disordered" evidence="9">
    <location>
        <begin position="112"/>
        <end position="146"/>
    </location>
</feature>
<evidence type="ECO:0000256" key="8">
    <source>
        <dbReference type="ARBA" id="ARBA00023288"/>
    </source>
</evidence>
<protein>
    <recommendedName>
        <fullName evidence="11">Bifunctional inhibitor/plant lipid transfer protein/seed storage helical domain-containing protein</fullName>
    </recommendedName>
</protein>
<dbReference type="GO" id="GO:0005886">
    <property type="term" value="C:plasma membrane"/>
    <property type="evidence" value="ECO:0007669"/>
    <property type="project" value="UniProtKB-SubCell"/>
</dbReference>
<gene>
    <name evidence="12" type="ORF">LITE_LOCUS24115</name>
</gene>
<dbReference type="GO" id="GO:0006869">
    <property type="term" value="P:lipid transport"/>
    <property type="evidence" value="ECO:0007669"/>
    <property type="project" value="InterPro"/>
</dbReference>
<keyword evidence="5 10" id="KW-0732">Signal</keyword>
<dbReference type="AlphaFoldDB" id="A0AAV0LIB6"/>
<evidence type="ECO:0000256" key="5">
    <source>
        <dbReference type="ARBA" id="ARBA00022729"/>
    </source>
</evidence>
<feature type="signal peptide" evidence="10">
    <location>
        <begin position="1"/>
        <end position="31"/>
    </location>
</feature>
<dbReference type="InterPro" id="IPR016140">
    <property type="entry name" value="Bifunc_inhib/LTP/seed_store"/>
</dbReference>
<proteinExistence type="inferred from homology"/>
<comment type="similarity">
    <text evidence="2">Belongs to the plant LTP family.</text>
</comment>
<evidence type="ECO:0000256" key="1">
    <source>
        <dbReference type="ARBA" id="ARBA00004609"/>
    </source>
</evidence>
<evidence type="ECO:0000256" key="4">
    <source>
        <dbReference type="ARBA" id="ARBA00022622"/>
    </source>
</evidence>
<comment type="caution">
    <text evidence="12">The sequence shown here is derived from an EMBL/GenBank/DDBJ whole genome shotgun (WGS) entry which is preliminary data.</text>
</comment>
<dbReference type="SUPFAM" id="SSF47699">
    <property type="entry name" value="Bifunctional inhibitor/lipid-transfer protein/seed storage 2S albumin"/>
    <property type="match status" value="1"/>
</dbReference>
<evidence type="ECO:0000256" key="7">
    <source>
        <dbReference type="ARBA" id="ARBA00023180"/>
    </source>
</evidence>
<reference evidence="12" key="1">
    <citation type="submission" date="2022-08" db="EMBL/GenBank/DDBJ databases">
        <authorList>
            <person name="Gutierrez-Valencia J."/>
        </authorList>
    </citation>
    <scope>NUCLEOTIDE SEQUENCE</scope>
</reference>
<dbReference type="GO" id="GO:0008289">
    <property type="term" value="F:lipid binding"/>
    <property type="evidence" value="ECO:0007669"/>
    <property type="project" value="InterPro"/>
</dbReference>
<feature type="compositionally biased region" description="Low complexity" evidence="9">
    <location>
        <begin position="137"/>
        <end position="146"/>
    </location>
</feature>
<feature type="domain" description="Bifunctional inhibitor/plant lipid transfer protein/seed storage helical" evidence="11">
    <location>
        <begin position="36"/>
        <end position="115"/>
    </location>
</feature>
<name>A0AAV0LIB6_9ROSI</name>
<evidence type="ECO:0000256" key="6">
    <source>
        <dbReference type="ARBA" id="ARBA00023157"/>
    </source>
</evidence>
<dbReference type="CDD" id="cd00010">
    <property type="entry name" value="AAI_LTSS"/>
    <property type="match status" value="1"/>
</dbReference>
<evidence type="ECO:0000313" key="13">
    <source>
        <dbReference type="Proteomes" id="UP001154282"/>
    </source>
</evidence>
<keyword evidence="8" id="KW-0449">Lipoprotein</keyword>
<keyword evidence="4" id="KW-0336">GPI-anchor</keyword>
<evidence type="ECO:0000259" key="11">
    <source>
        <dbReference type="SMART" id="SM00499"/>
    </source>
</evidence>
<sequence length="176" mass="17349">MAGNRMMSLKALFVCLAVAGTTLFSLQGATAQSSSCTNTLVSLSPCLDFITGNATKPTKSCCTQLGNVVSSQPQCLCQVIGGGGGSNSLGININQTQALALPAQCNVQTPPASRCSNAASPSGSPNAPTGTGGGSGTSTDGTSSSDGNTAKLTLTLLFVGIFLASYSSVFPATAAV</sequence>
<dbReference type="InterPro" id="IPR036312">
    <property type="entry name" value="Bifun_inhib/LTP/seed_sf"/>
</dbReference>
<dbReference type="EMBL" id="CAMGYJ010000006">
    <property type="protein sequence ID" value="CAI0434001.1"/>
    <property type="molecule type" value="Genomic_DNA"/>
</dbReference>
<dbReference type="SMART" id="SM00499">
    <property type="entry name" value="AAI"/>
    <property type="match status" value="1"/>
</dbReference>
<accession>A0AAV0LIB6</accession>
<keyword evidence="6" id="KW-1015">Disulfide bond</keyword>